<proteinExistence type="predicted"/>
<sequence>MKSLEELRAIRSKMQNQVSMRAEDHTHTRVVVGMATCGIASGARPVLNTLSNLVQERGLTDRISVTQTGCIGLCQYEPIVEVMEPGKPKVTYIKMNPQKASEVVDRHLVGGHVIEEYTLASADIK</sequence>
<evidence type="ECO:0000256" key="2">
    <source>
        <dbReference type="ARBA" id="ARBA00023004"/>
    </source>
</evidence>
<dbReference type="Gene3D" id="3.40.30.10">
    <property type="entry name" value="Glutaredoxin"/>
    <property type="match status" value="1"/>
</dbReference>
<dbReference type="PANTHER" id="PTHR43578:SF3">
    <property type="entry name" value="NADH-QUINONE OXIDOREDUCTASE SUBUNIT F"/>
    <property type="match status" value="1"/>
</dbReference>
<evidence type="ECO:0000313" key="5">
    <source>
        <dbReference type="Proteomes" id="UP000824101"/>
    </source>
</evidence>
<accession>A0A9D2GI41</accession>
<dbReference type="GO" id="GO:0046872">
    <property type="term" value="F:metal ion binding"/>
    <property type="evidence" value="ECO:0007669"/>
    <property type="project" value="UniProtKB-KW"/>
</dbReference>
<keyword evidence="2" id="KW-0408">Iron</keyword>
<dbReference type="EMBL" id="DXBC01000159">
    <property type="protein sequence ID" value="HIZ80084.1"/>
    <property type="molecule type" value="Genomic_DNA"/>
</dbReference>
<name>A0A9D2GI41_9FIRM</name>
<dbReference type="Proteomes" id="UP000824101">
    <property type="component" value="Unassembled WGS sequence"/>
</dbReference>
<dbReference type="PANTHER" id="PTHR43578">
    <property type="entry name" value="NADH-QUINONE OXIDOREDUCTASE SUBUNIT F"/>
    <property type="match status" value="1"/>
</dbReference>
<dbReference type="GO" id="GO:0051536">
    <property type="term" value="F:iron-sulfur cluster binding"/>
    <property type="evidence" value="ECO:0007669"/>
    <property type="project" value="UniProtKB-KW"/>
</dbReference>
<dbReference type="InterPro" id="IPR036249">
    <property type="entry name" value="Thioredoxin-like_sf"/>
</dbReference>
<reference evidence="4" key="1">
    <citation type="journal article" date="2021" name="PeerJ">
        <title>Extensive microbial diversity within the chicken gut microbiome revealed by metagenomics and culture.</title>
        <authorList>
            <person name="Gilroy R."/>
            <person name="Ravi A."/>
            <person name="Getino M."/>
            <person name="Pursley I."/>
            <person name="Horton D.L."/>
            <person name="Alikhan N.F."/>
            <person name="Baker D."/>
            <person name="Gharbi K."/>
            <person name="Hall N."/>
            <person name="Watson M."/>
            <person name="Adriaenssens E.M."/>
            <person name="Foster-Nyarko E."/>
            <person name="Jarju S."/>
            <person name="Secka A."/>
            <person name="Antonio M."/>
            <person name="Oren A."/>
            <person name="Chaudhuri R.R."/>
            <person name="La Ragione R."/>
            <person name="Hildebrand F."/>
            <person name="Pallen M.J."/>
        </authorList>
    </citation>
    <scope>NUCLEOTIDE SEQUENCE</scope>
    <source>
        <strain evidence="4">ChiBcec1-1093</strain>
    </source>
</reference>
<protein>
    <submittedName>
        <fullName evidence="4">(2Fe-2S) ferredoxin domain-containing protein</fullName>
    </submittedName>
</protein>
<keyword evidence="1" id="KW-0479">Metal-binding</keyword>
<dbReference type="SUPFAM" id="SSF52833">
    <property type="entry name" value="Thioredoxin-like"/>
    <property type="match status" value="1"/>
</dbReference>
<evidence type="ECO:0000313" key="4">
    <source>
        <dbReference type="EMBL" id="HIZ80084.1"/>
    </source>
</evidence>
<keyword evidence="3" id="KW-0411">Iron-sulfur</keyword>
<evidence type="ECO:0000256" key="1">
    <source>
        <dbReference type="ARBA" id="ARBA00022723"/>
    </source>
</evidence>
<organism evidence="4 5">
    <name type="scientific">Candidatus Lachnoclostridium stercorigallinarum</name>
    <dbReference type="NCBI Taxonomy" id="2838634"/>
    <lineage>
        <taxon>Bacteria</taxon>
        <taxon>Bacillati</taxon>
        <taxon>Bacillota</taxon>
        <taxon>Clostridia</taxon>
        <taxon>Lachnospirales</taxon>
        <taxon>Lachnospiraceae</taxon>
    </lineage>
</organism>
<dbReference type="CDD" id="cd02980">
    <property type="entry name" value="TRX_Fd_family"/>
    <property type="match status" value="1"/>
</dbReference>
<gene>
    <name evidence="4" type="ORF">IAA17_09900</name>
</gene>
<reference evidence="4" key="2">
    <citation type="submission" date="2021-04" db="EMBL/GenBank/DDBJ databases">
        <authorList>
            <person name="Gilroy R."/>
        </authorList>
    </citation>
    <scope>NUCLEOTIDE SEQUENCE</scope>
    <source>
        <strain evidence="4">ChiBcec1-1093</strain>
    </source>
</reference>
<evidence type="ECO:0000256" key="3">
    <source>
        <dbReference type="ARBA" id="ARBA00023014"/>
    </source>
</evidence>
<comment type="caution">
    <text evidence="4">The sequence shown here is derived from an EMBL/GenBank/DDBJ whole genome shotgun (WGS) entry which is preliminary data.</text>
</comment>
<dbReference type="AlphaFoldDB" id="A0A9D2GI41"/>